<organism evidence="1">
    <name type="scientific">Anguilla anguilla</name>
    <name type="common">European freshwater eel</name>
    <name type="synonym">Muraena anguilla</name>
    <dbReference type="NCBI Taxonomy" id="7936"/>
    <lineage>
        <taxon>Eukaryota</taxon>
        <taxon>Metazoa</taxon>
        <taxon>Chordata</taxon>
        <taxon>Craniata</taxon>
        <taxon>Vertebrata</taxon>
        <taxon>Euteleostomi</taxon>
        <taxon>Actinopterygii</taxon>
        <taxon>Neopterygii</taxon>
        <taxon>Teleostei</taxon>
        <taxon>Anguilliformes</taxon>
        <taxon>Anguillidae</taxon>
        <taxon>Anguilla</taxon>
    </lineage>
</organism>
<evidence type="ECO:0000313" key="1">
    <source>
        <dbReference type="EMBL" id="JAH01068.1"/>
    </source>
</evidence>
<name>A0A0E9PB33_ANGAN</name>
<dbReference type="EMBL" id="GBXM01107509">
    <property type="protein sequence ID" value="JAH01068.1"/>
    <property type="molecule type" value="Transcribed_RNA"/>
</dbReference>
<reference evidence="1" key="1">
    <citation type="submission" date="2014-11" db="EMBL/GenBank/DDBJ databases">
        <authorList>
            <person name="Amaro Gonzalez C."/>
        </authorList>
    </citation>
    <scope>NUCLEOTIDE SEQUENCE</scope>
</reference>
<protein>
    <submittedName>
        <fullName evidence="1">Uncharacterized protein</fullName>
    </submittedName>
</protein>
<dbReference type="AlphaFoldDB" id="A0A0E9PB33"/>
<proteinExistence type="predicted"/>
<accession>A0A0E9PB33</accession>
<reference evidence="1" key="2">
    <citation type="journal article" date="2015" name="Fish Shellfish Immunol.">
        <title>Early steps in the European eel (Anguilla anguilla)-Vibrio vulnificus interaction in the gills: Role of the RtxA13 toxin.</title>
        <authorList>
            <person name="Callol A."/>
            <person name="Pajuelo D."/>
            <person name="Ebbesson L."/>
            <person name="Teles M."/>
            <person name="MacKenzie S."/>
            <person name="Amaro C."/>
        </authorList>
    </citation>
    <scope>NUCLEOTIDE SEQUENCE</scope>
</reference>
<sequence length="39" mass="4795">MCVDRSRCPFFRMFLHTSLRAHLHLENRADFFKRGWQSP</sequence>